<reference evidence="2 3" key="1">
    <citation type="submission" date="2024-01" db="EMBL/GenBank/DDBJ databases">
        <title>The complete chloroplast genome sequence of Lithospermum erythrorhizon: insights into the phylogenetic relationship among Boraginaceae species and the maternal lineages of purple gromwells.</title>
        <authorList>
            <person name="Okada T."/>
            <person name="Watanabe K."/>
        </authorList>
    </citation>
    <scope>NUCLEOTIDE SEQUENCE [LARGE SCALE GENOMIC DNA]</scope>
</reference>
<gene>
    <name evidence="2" type="ORF">LIER_43715</name>
</gene>
<feature type="compositionally biased region" description="Basic and acidic residues" evidence="1">
    <location>
        <begin position="21"/>
        <end position="35"/>
    </location>
</feature>
<evidence type="ECO:0000256" key="1">
    <source>
        <dbReference type="SAM" id="MobiDB-lite"/>
    </source>
</evidence>
<dbReference type="Proteomes" id="UP001454036">
    <property type="component" value="Unassembled WGS sequence"/>
</dbReference>
<organism evidence="2 3">
    <name type="scientific">Lithospermum erythrorhizon</name>
    <name type="common">Purple gromwell</name>
    <name type="synonym">Lithospermum officinale var. erythrorhizon</name>
    <dbReference type="NCBI Taxonomy" id="34254"/>
    <lineage>
        <taxon>Eukaryota</taxon>
        <taxon>Viridiplantae</taxon>
        <taxon>Streptophyta</taxon>
        <taxon>Embryophyta</taxon>
        <taxon>Tracheophyta</taxon>
        <taxon>Spermatophyta</taxon>
        <taxon>Magnoliopsida</taxon>
        <taxon>eudicotyledons</taxon>
        <taxon>Gunneridae</taxon>
        <taxon>Pentapetalae</taxon>
        <taxon>asterids</taxon>
        <taxon>lamiids</taxon>
        <taxon>Boraginales</taxon>
        <taxon>Boraginaceae</taxon>
        <taxon>Boraginoideae</taxon>
        <taxon>Lithospermeae</taxon>
        <taxon>Lithospermum</taxon>
    </lineage>
</organism>
<dbReference type="EMBL" id="BAABME010037957">
    <property type="protein sequence ID" value="GAA0165436.1"/>
    <property type="molecule type" value="Genomic_DNA"/>
</dbReference>
<name>A0AAV3QQE6_LITER</name>
<dbReference type="AlphaFoldDB" id="A0AAV3QQE6"/>
<comment type="caution">
    <text evidence="2">The sequence shown here is derived from an EMBL/GenBank/DDBJ whole genome shotgun (WGS) entry which is preliminary data.</text>
</comment>
<accession>A0AAV3QQE6</accession>
<evidence type="ECO:0000313" key="3">
    <source>
        <dbReference type="Proteomes" id="UP001454036"/>
    </source>
</evidence>
<evidence type="ECO:0000313" key="2">
    <source>
        <dbReference type="EMBL" id="GAA0165436.1"/>
    </source>
</evidence>
<feature type="region of interest" description="Disordered" evidence="1">
    <location>
        <begin position="21"/>
        <end position="43"/>
    </location>
</feature>
<sequence>MVPQTFSKPEISTRAKSILKPLEDRGQPIDQDAHPNRALCPSHMGKEIRTRTMSEGPHRLQMIPEETNPVNHNVRQDNDYRASQEAIVKFHYIKFHLKINWCYNDVFYHI</sequence>
<protein>
    <submittedName>
        <fullName evidence="2">Uncharacterized protein</fullName>
    </submittedName>
</protein>
<proteinExistence type="predicted"/>
<keyword evidence="3" id="KW-1185">Reference proteome</keyword>